<dbReference type="PROSITE" id="PS00814">
    <property type="entry name" value="ADX"/>
    <property type="match status" value="1"/>
</dbReference>
<keyword evidence="3" id="KW-0813">Transport</keyword>
<dbReference type="GO" id="GO:0005739">
    <property type="term" value="C:mitochondrion"/>
    <property type="evidence" value="ECO:0007669"/>
    <property type="project" value="UniProtKB-SubCell"/>
</dbReference>
<dbReference type="Proteomes" id="UP000319731">
    <property type="component" value="Unassembled WGS sequence"/>
</dbReference>
<keyword evidence="4" id="KW-0001">2Fe-2S</keyword>
<evidence type="ECO:0000256" key="7">
    <source>
        <dbReference type="ARBA" id="ARBA00023004"/>
    </source>
</evidence>
<dbReference type="OrthoDB" id="268593at2759"/>
<dbReference type="PANTHER" id="PTHR23426:SF65">
    <property type="entry name" value="FERREDOXIN-2, MITOCHONDRIAL"/>
    <property type="match status" value="1"/>
</dbReference>
<comment type="cofactor">
    <cofactor evidence="10">
        <name>[2Fe-2S] cluster</name>
        <dbReference type="ChEBI" id="CHEBI:190135"/>
    </cofactor>
</comment>
<feature type="domain" description="2Fe-2S ferredoxin-type" evidence="11">
    <location>
        <begin position="47"/>
        <end position="149"/>
    </location>
</feature>
<dbReference type="GO" id="GO:0140647">
    <property type="term" value="P:P450-containing electron transport chain"/>
    <property type="evidence" value="ECO:0007669"/>
    <property type="project" value="InterPro"/>
</dbReference>
<accession>A0A507C174</accession>
<evidence type="ECO:0000256" key="8">
    <source>
        <dbReference type="ARBA" id="ARBA00023014"/>
    </source>
</evidence>
<dbReference type="GeneID" id="42003837"/>
<keyword evidence="13" id="KW-1185">Reference proteome</keyword>
<dbReference type="PROSITE" id="PS51085">
    <property type="entry name" value="2FE2S_FER_2"/>
    <property type="match status" value="1"/>
</dbReference>
<evidence type="ECO:0000259" key="11">
    <source>
        <dbReference type="PROSITE" id="PS51085"/>
    </source>
</evidence>
<dbReference type="FunFam" id="3.10.20.30:FF:000013">
    <property type="entry name" value="Adrenodoxin, mitochondrial"/>
    <property type="match status" value="1"/>
</dbReference>
<gene>
    <name evidence="12" type="ORF">SmJEL517_g02612</name>
</gene>
<dbReference type="CDD" id="cd00207">
    <property type="entry name" value="fer2"/>
    <property type="match status" value="1"/>
</dbReference>
<name>A0A507C174_9FUNG</name>
<keyword evidence="9" id="KW-0496">Mitochondrion</keyword>
<dbReference type="Gene3D" id="3.10.20.30">
    <property type="match status" value="1"/>
</dbReference>
<dbReference type="InterPro" id="IPR001055">
    <property type="entry name" value="Adrenodoxin-like"/>
</dbReference>
<dbReference type="InterPro" id="IPR018298">
    <property type="entry name" value="Adrenodoxin_Fe-S_BS"/>
</dbReference>
<comment type="similarity">
    <text evidence="2">Belongs to the adrenodoxin/putidaredoxin family.</text>
</comment>
<dbReference type="Pfam" id="PF00111">
    <property type="entry name" value="Fer2"/>
    <property type="match status" value="1"/>
</dbReference>
<evidence type="ECO:0000256" key="3">
    <source>
        <dbReference type="ARBA" id="ARBA00022448"/>
    </source>
</evidence>
<reference evidence="12 13" key="1">
    <citation type="journal article" date="2019" name="Sci. Rep.">
        <title>Comparative genomics of chytrid fungi reveal insights into the obligate biotrophic and pathogenic lifestyle of Synchytrium endobioticum.</title>
        <authorList>
            <person name="van de Vossenberg B.T.L.H."/>
            <person name="Warris S."/>
            <person name="Nguyen H.D.T."/>
            <person name="van Gent-Pelzer M.P.E."/>
            <person name="Joly D.L."/>
            <person name="van de Geest H.C."/>
            <person name="Bonants P.J.M."/>
            <person name="Smith D.S."/>
            <person name="Levesque C.A."/>
            <person name="van der Lee T.A.J."/>
        </authorList>
    </citation>
    <scope>NUCLEOTIDE SEQUENCE [LARGE SCALE GENOMIC DNA]</scope>
    <source>
        <strain evidence="12 13">JEL517</strain>
    </source>
</reference>
<dbReference type="InterPro" id="IPR012675">
    <property type="entry name" value="Beta-grasp_dom_sf"/>
</dbReference>
<dbReference type="GO" id="GO:0051537">
    <property type="term" value="F:2 iron, 2 sulfur cluster binding"/>
    <property type="evidence" value="ECO:0007669"/>
    <property type="project" value="UniProtKB-KW"/>
</dbReference>
<evidence type="ECO:0000313" key="13">
    <source>
        <dbReference type="Proteomes" id="UP000319731"/>
    </source>
</evidence>
<keyword evidence="7" id="KW-0408">Iron</keyword>
<comment type="caution">
    <text evidence="12">The sequence shown here is derived from an EMBL/GenBank/DDBJ whole genome shotgun (WGS) entry which is preliminary data.</text>
</comment>
<protein>
    <recommendedName>
        <fullName evidence="11">2Fe-2S ferredoxin-type domain-containing protein</fullName>
    </recommendedName>
</protein>
<evidence type="ECO:0000313" key="12">
    <source>
        <dbReference type="EMBL" id="TPX34847.1"/>
    </source>
</evidence>
<evidence type="ECO:0000256" key="4">
    <source>
        <dbReference type="ARBA" id="ARBA00022714"/>
    </source>
</evidence>
<dbReference type="PANTHER" id="PTHR23426">
    <property type="entry name" value="FERREDOXIN/ADRENODOXIN"/>
    <property type="match status" value="1"/>
</dbReference>
<dbReference type="EMBL" id="QEAO01000011">
    <property type="protein sequence ID" value="TPX34847.1"/>
    <property type="molecule type" value="Genomic_DNA"/>
</dbReference>
<dbReference type="InterPro" id="IPR036010">
    <property type="entry name" value="2Fe-2S_ferredoxin-like_sf"/>
</dbReference>
<dbReference type="PRINTS" id="PR00355">
    <property type="entry name" value="ADRENODOXIN"/>
</dbReference>
<keyword evidence="8" id="KW-0411">Iron-sulfur</keyword>
<evidence type="ECO:0000256" key="1">
    <source>
        <dbReference type="ARBA" id="ARBA00004173"/>
    </source>
</evidence>
<dbReference type="RefSeq" id="XP_031025485.1">
    <property type="nucleotide sequence ID" value="XM_031168540.1"/>
</dbReference>
<dbReference type="SUPFAM" id="SSF54292">
    <property type="entry name" value="2Fe-2S ferredoxin-like"/>
    <property type="match status" value="1"/>
</dbReference>
<sequence>MFPATRAYRHIHASRLFSSISIWPKPHQPSLSLRHGGLEKPKPGEGFKVTYITPENEHITVESKAGQNLLDLAHANNIDLEGACECSLACSTCHVIVDQKYYDKLEEPSDEENDMLDLAFALTDTSRLGCQIKMSRELDGMTVRIPSATRNLQQEKLAGKSS</sequence>
<dbReference type="STRING" id="1806994.A0A507C174"/>
<dbReference type="GO" id="GO:0009055">
    <property type="term" value="F:electron transfer activity"/>
    <property type="evidence" value="ECO:0007669"/>
    <property type="project" value="TreeGrafter"/>
</dbReference>
<keyword evidence="6" id="KW-0249">Electron transport</keyword>
<proteinExistence type="inferred from homology"/>
<comment type="subcellular location">
    <subcellularLocation>
        <location evidence="1">Mitochondrion</location>
    </subcellularLocation>
</comment>
<evidence type="ECO:0000256" key="6">
    <source>
        <dbReference type="ARBA" id="ARBA00022982"/>
    </source>
</evidence>
<keyword evidence="5" id="KW-0479">Metal-binding</keyword>
<evidence type="ECO:0000256" key="10">
    <source>
        <dbReference type="ARBA" id="ARBA00034078"/>
    </source>
</evidence>
<evidence type="ECO:0000256" key="9">
    <source>
        <dbReference type="ARBA" id="ARBA00023128"/>
    </source>
</evidence>
<evidence type="ECO:0000256" key="2">
    <source>
        <dbReference type="ARBA" id="ARBA00010914"/>
    </source>
</evidence>
<evidence type="ECO:0000256" key="5">
    <source>
        <dbReference type="ARBA" id="ARBA00022723"/>
    </source>
</evidence>
<dbReference type="InterPro" id="IPR001041">
    <property type="entry name" value="2Fe-2S_ferredoxin-type"/>
</dbReference>
<organism evidence="12 13">
    <name type="scientific">Synchytrium microbalum</name>
    <dbReference type="NCBI Taxonomy" id="1806994"/>
    <lineage>
        <taxon>Eukaryota</taxon>
        <taxon>Fungi</taxon>
        <taxon>Fungi incertae sedis</taxon>
        <taxon>Chytridiomycota</taxon>
        <taxon>Chytridiomycota incertae sedis</taxon>
        <taxon>Chytridiomycetes</taxon>
        <taxon>Synchytriales</taxon>
        <taxon>Synchytriaceae</taxon>
        <taxon>Synchytrium</taxon>
    </lineage>
</organism>
<dbReference type="AlphaFoldDB" id="A0A507C174"/>
<dbReference type="GO" id="GO:0046872">
    <property type="term" value="F:metal ion binding"/>
    <property type="evidence" value="ECO:0007669"/>
    <property type="project" value="UniProtKB-KW"/>
</dbReference>